<feature type="non-terminal residue" evidence="1">
    <location>
        <position position="1"/>
    </location>
</feature>
<sequence length="69" mass="7688">VEKRKATGLTLDLTDQVAATESQAGTGLLNPTWVEWLMGFPAGLTDCESPVKGLSLWLQHWRLLLFGRY</sequence>
<gene>
    <name evidence="1" type="ORF">LCGC14_3117210</name>
</gene>
<name>A0A0F8WSA1_9ZZZZ</name>
<accession>A0A0F8WSA1</accession>
<protein>
    <submittedName>
        <fullName evidence="1">Uncharacterized protein</fullName>
    </submittedName>
</protein>
<evidence type="ECO:0000313" key="1">
    <source>
        <dbReference type="EMBL" id="KKK51215.1"/>
    </source>
</evidence>
<dbReference type="AlphaFoldDB" id="A0A0F8WSA1"/>
<reference evidence="1" key="1">
    <citation type="journal article" date="2015" name="Nature">
        <title>Complex archaea that bridge the gap between prokaryotes and eukaryotes.</title>
        <authorList>
            <person name="Spang A."/>
            <person name="Saw J.H."/>
            <person name="Jorgensen S.L."/>
            <person name="Zaremba-Niedzwiedzka K."/>
            <person name="Martijn J."/>
            <person name="Lind A.E."/>
            <person name="van Eijk R."/>
            <person name="Schleper C."/>
            <person name="Guy L."/>
            <person name="Ettema T.J."/>
        </authorList>
    </citation>
    <scope>NUCLEOTIDE SEQUENCE</scope>
</reference>
<comment type="caution">
    <text evidence="1">The sequence shown here is derived from an EMBL/GenBank/DDBJ whole genome shotgun (WGS) entry which is preliminary data.</text>
</comment>
<proteinExistence type="predicted"/>
<dbReference type="EMBL" id="LAZR01067623">
    <property type="protein sequence ID" value="KKK51215.1"/>
    <property type="molecule type" value="Genomic_DNA"/>
</dbReference>
<organism evidence="1">
    <name type="scientific">marine sediment metagenome</name>
    <dbReference type="NCBI Taxonomy" id="412755"/>
    <lineage>
        <taxon>unclassified sequences</taxon>
        <taxon>metagenomes</taxon>
        <taxon>ecological metagenomes</taxon>
    </lineage>
</organism>